<evidence type="ECO:0000313" key="2">
    <source>
        <dbReference type="Proteomes" id="UP001165136"/>
    </source>
</evidence>
<accession>A0A9W6R2D0</accession>
<proteinExistence type="predicted"/>
<name>A0A9W6R2D0_9PSEU</name>
<gene>
    <name evidence="1" type="ORF">Atai01_46320</name>
</gene>
<dbReference type="Proteomes" id="UP001165136">
    <property type="component" value="Unassembled WGS sequence"/>
</dbReference>
<reference evidence="1" key="1">
    <citation type="submission" date="2023-03" db="EMBL/GenBank/DDBJ databases">
        <title>Amycolatopsis taiwanensis NBRC 103393.</title>
        <authorList>
            <person name="Ichikawa N."/>
            <person name="Sato H."/>
            <person name="Tonouchi N."/>
        </authorList>
    </citation>
    <scope>NUCLEOTIDE SEQUENCE</scope>
    <source>
        <strain evidence="1">NBRC 103393</strain>
    </source>
</reference>
<keyword evidence="2" id="KW-1185">Reference proteome</keyword>
<evidence type="ECO:0000313" key="1">
    <source>
        <dbReference type="EMBL" id="GLY68013.1"/>
    </source>
</evidence>
<dbReference type="EMBL" id="BSTI01000010">
    <property type="protein sequence ID" value="GLY68013.1"/>
    <property type="molecule type" value="Genomic_DNA"/>
</dbReference>
<dbReference type="AlphaFoldDB" id="A0A9W6R2D0"/>
<sequence>MADSEDSSEHRIVVERLLVYYLYRASTWCKCLDGSINDAVPEVEHTPEYIRKVDSTEAAIDALNAEYSNLLAVARFAIEHDWHKYACQLPCSLQPLLGLRNNDGRGSHSLFQGADASTTGKFEHGRAFAMLGLTGVHRSLGRLNFASREKIRRRSGLAA</sequence>
<protein>
    <submittedName>
        <fullName evidence="1">Uncharacterized protein</fullName>
    </submittedName>
</protein>
<organism evidence="1 2">
    <name type="scientific">Amycolatopsis taiwanensis</name>
    <dbReference type="NCBI Taxonomy" id="342230"/>
    <lineage>
        <taxon>Bacteria</taxon>
        <taxon>Bacillati</taxon>
        <taxon>Actinomycetota</taxon>
        <taxon>Actinomycetes</taxon>
        <taxon>Pseudonocardiales</taxon>
        <taxon>Pseudonocardiaceae</taxon>
        <taxon>Amycolatopsis</taxon>
    </lineage>
</organism>
<comment type="caution">
    <text evidence="1">The sequence shown here is derived from an EMBL/GenBank/DDBJ whole genome shotgun (WGS) entry which is preliminary data.</text>
</comment>